<feature type="region of interest" description="Disordered" evidence="7">
    <location>
        <begin position="29"/>
        <end position="89"/>
    </location>
</feature>
<evidence type="ECO:0000256" key="2">
    <source>
        <dbReference type="ARBA" id="ARBA00022525"/>
    </source>
</evidence>
<keyword evidence="2" id="KW-0964">Secreted</keyword>
<dbReference type="InterPro" id="IPR019931">
    <property type="entry name" value="LPXTG_anchor"/>
</dbReference>
<dbReference type="PANTHER" id="PTHR46652">
    <property type="entry name" value="LEUCINE-RICH REPEAT AND IQ DOMAIN-CONTAINING PROTEIN 1-RELATED"/>
    <property type="match status" value="1"/>
</dbReference>
<keyword evidence="11" id="KW-1185">Reference proteome</keyword>
<dbReference type="NCBIfam" id="TIGR01167">
    <property type="entry name" value="LPXTG_anchor"/>
    <property type="match status" value="1"/>
</dbReference>
<keyword evidence="8" id="KW-1133">Transmembrane helix</keyword>
<dbReference type="SUPFAM" id="SSF52058">
    <property type="entry name" value="L domain-like"/>
    <property type="match status" value="1"/>
</dbReference>
<dbReference type="InterPro" id="IPR013783">
    <property type="entry name" value="Ig-like_fold"/>
</dbReference>
<dbReference type="Pfam" id="PF22122">
    <property type="entry name" value="InlK_D2"/>
    <property type="match status" value="1"/>
</dbReference>
<keyword evidence="4" id="KW-0732">Signal</keyword>
<feature type="compositionally biased region" description="Polar residues" evidence="7">
    <location>
        <begin position="688"/>
        <end position="699"/>
    </location>
</feature>
<proteinExistence type="predicted"/>
<evidence type="ECO:0000256" key="6">
    <source>
        <dbReference type="ARBA" id="ARBA00023088"/>
    </source>
</evidence>
<feature type="compositionally biased region" description="Low complexity" evidence="7">
    <location>
        <begin position="34"/>
        <end position="78"/>
    </location>
</feature>
<dbReference type="Gene3D" id="3.80.10.10">
    <property type="entry name" value="Ribonuclease Inhibitor"/>
    <property type="match status" value="1"/>
</dbReference>
<dbReference type="Gene3D" id="2.60.40.10">
    <property type="entry name" value="Immunoglobulins"/>
    <property type="match status" value="1"/>
</dbReference>
<dbReference type="Pfam" id="PF07523">
    <property type="entry name" value="Big_3"/>
    <property type="match status" value="1"/>
</dbReference>
<dbReference type="InterPro" id="IPR054360">
    <property type="entry name" value="InlK_D2"/>
</dbReference>
<feature type="compositionally biased region" description="Low complexity" evidence="7">
    <location>
        <begin position="644"/>
        <end position="678"/>
    </location>
</feature>
<feature type="domain" description="Gram-positive cocci surface proteins LPxTG" evidence="9">
    <location>
        <begin position="705"/>
        <end position="739"/>
    </location>
</feature>
<keyword evidence="5" id="KW-0677">Repeat</keyword>
<feature type="region of interest" description="Disordered" evidence="7">
    <location>
        <begin position="644"/>
        <end position="702"/>
    </location>
</feature>
<dbReference type="Pfam" id="PF00746">
    <property type="entry name" value="Gram_pos_anchor"/>
    <property type="match status" value="1"/>
</dbReference>
<dbReference type="EMBL" id="JAFLVR010000073">
    <property type="protein sequence ID" value="MBO0454823.1"/>
    <property type="molecule type" value="Genomic_DNA"/>
</dbReference>
<gene>
    <name evidence="10" type="ORF">JZO85_21375</name>
</gene>
<evidence type="ECO:0000256" key="4">
    <source>
        <dbReference type="ARBA" id="ARBA00022729"/>
    </source>
</evidence>
<dbReference type="InterPro" id="IPR032675">
    <property type="entry name" value="LRR_dom_sf"/>
</dbReference>
<reference evidence="10 11" key="1">
    <citation type="submission" date="2021-03" db="EMBL/GenBank/DDBJ databases">
        <title>Enterococcal diversity collection.</title>
        <authorList>
            <person name="Gilmore M.S."/>
            <person name="Schwartzman J."/>
            <person name="Van Tyne D."/>
            <person name="Martin M."/>
            <person name="Earl A.M."/>
            <person name="Manson A.L."/>
            <person name="Straub T."/>
            <person name="Salamzade R."/>
            <person name="Saavedra J."/>
            <person name="Lebreton F."/>
            <person name="Prichula J."/>
            <person name="Schaufler K."/>
            <person name="Gaca A."/>
            <person name="Sgardioli B."/>
            <person name="Wagenaar J."/>
            <person name="Strong T."/>
        </authorList>
    </citation>
    <scope>NUCLEOTIDE SEQUENCE [LARGE SCALE GENOMIC DNA]</scope>
    <source>
        <strain evidence="10 11">MJM16</strain>
    </source>
</reference>
<keyword evidence="8" id="KW-0472">Membrane</keyword>
<evidence type="ECO:0000256" key="7">
    <source>
        <dbReference type="SAM" id="MobiDB-lite"/>
    </source>
</evidence>
<protein>
    <submittedName>
        <fullName evidence="10">MucBP domain-containing protein</fullName>
    </submittedName>
</protein>
<dbReference type="RefSeq" id="WP_207110549.1">
    <property type="nucleotide sequence ID" value="NZ_JAFLVR010000073.1"/>
</dbReference>
<sequence length="739" mass="79940">MKKALYLSAISSIILGSVVGIPLKGSAETNTYDSDSTISTSSESIPSASSVNSIHSTSNEAEAVPSTSTSASSESTTVIPSAETSSTTNTVEARAASLDTWMPDPVLQQIVAKAIGKTKDTLTQEDMPKLTSLFIQNTDTALASLKGLELAGNLEYFYMNSNNQINDFSVLASLPKLKQVYLMGTNVTDQNVPIFGPVLTQLNLSGSSVTNNVYNKITKMTNLESLTFESNMNITTIEPVIALTKLKELRVQFCGITDFKPINQMPALTQLAAYGQNTGRGDAATPINADQLNYDADKKTIYIPFSIMPNRMTNFDGYVPPFTTSNSASQTYFDFNGVQLDSSRLAITDEGVTISGVTQEEFDQLQTFKYNARLNNPAGTYNQPEGFTFYAISAGTYLHQFTVQHTTPSPGLTIKYVDESGDRIRENQTITGNVGEPYDTTTENYQLTIPGYSLDQDQLPSNATGELTADPQTVTYVYKRNSAILNAHDSTIYVDDAWKFEDNFDGGTDPYGQPITINDVQTEGSVDNTKVGKYKITYTYNRVPNRSWTGDHAEATATVTVIDPEKEAKPVTIKYLDPKGKEIHAKKVLTGKIGAAFDVSGKEYQPTIKNYTLDKKQLPKNAKGSFSDQAQTVIYVYQPVMTPATETSEPSGTTSSSVDTAATTTTDTHSTGGITDSSKGTVKPAGGSINTKRQTTATKNAAAKLPKTGEAITPKYLIAGTSMLLLAAALLVFSRKRIK</sequence>
<dbReference type="PANTHER" id="PTHR46652:SF3">
    <property type="entry name" value="LEUCINE-RICH REPEAT-CONTAINING PROTEIN 9"/>
    <property type="match status" value="1"/>
</dbReference>
<keyword evidence="3" id="KW-0433">Leucine-rich repeat</keyword>
<evidence type="ECO:0000256" key="5">
    <source>
        <dbReference type="ARBA" id="ARBA00022737"/>
    </source>
</evidence>
<dbReference type="Gene3D" id="2.60.40.3890">
    <property type="match status" value="1"/>
</dbReference>
<organism evidence="10 11">
    <name type="scientific">Candidatus Enterococcus murrayae</name>
    <dbReference type="NCBI Taxonomy" id="2815321"/>
    <lineage>
        <taxon>Bacteria</taxon>
        <taxon>Bacillati</taxon>
        <taxon>Bacillota</taxon>
        <taxon>Bacilli</taxon>
        <taxon>Lactobacillales</taxon>
        <taxon>Enterococcaceae</taxon>
        <taxon>Enterococcus</taxon>
    </lineage>
</organism>
<evidence type="ECO:0000256" key="8">
    <source>
        <dbReference type="SAM" id="Phobius"/>
    </source>
</evidence>
<dbReference type="InterPro" id="IPR022038">
    <property type="entry name" value="Ig-like_bact"/>
</dbReference>
<evidence type="ECO:0000313" key="10">
    <source>
        <dbReference type="EMBL" id="MBO0454823.1"/>
    </source>
</evidence>
<evidence type="ECO:0000259" key="9">
    <source>
        <dbReference type="PROSITE" id="PS50847"/>
    </source>
</evidence>
<dbReference type="Pfam" id="PF06458">
    <property type="entry name" value="MucBP"/>
    <property type="match status" value="2"/>
</dbReference>
<accession>A0ABS3HNC2</accession>
<keyword evidence="1" id="KW-0134">Cell wall</keyword>
<evidence type="ECO:0000256" key="1">
    <source>
        <dbReference type="ARBA" id="ARBA00022512"/>
    </source>
</evidence>
<dbReference type="InterPro" id="IPR050836">
    <property type="entry name" value="SDS22/Internalin_LRR"/>
</dbReference>
<dbReference type="Proteomes" id="UP000664495">
    <property type="component" value="Unassembled WGS sequence"/>
</dbReference>
<dbReference type="Gene3D" id="3.10.20.320">
    <property type="entry name" value="Putative peptidoglycan bound protein (lpxtg motif)"/>
    <property type="match status" value="2"/>
</dbReference>
<keyword evidence="6" id="KW-0572">Peptidoglycan-anchor</keyword>
<dbReference type="PROSITE" id="PS50847">
    <property type="entry name" value="GRAM_POS_ANCHORING"/>
    <property type="match status" value="1"/>
</dbReference>
<name>A0ABS3HNC2_9ENTE</name>
<keyword evidence="8" id="KW-0812">Transmembrane</keyword>
<evidence type="ECO:0000313" key="11">
    <source>
        <dbReference type="Proteomes" id="UP000664495"/>
    </source>
</evidence>
<comment type="caution">
    <text evidence="10">The sequence shown here is derived from an EMBL/GenBank/DDBJ whole genome shotgun (WGS) entry which is preliminary data.</text>
</comment>
<evidence type="ECO:0000256" key="3">
    <source>
        <dbReference type="ARBA" id="ARBA00022614"/>
    </source>
</evidence>
<feature type="transmembrane region" description="Helical" evidence="8">
    <location>
        <begin position="716"/>
        <end position="733"/>
    </location>
</feature>
<dbReference type="InterPro" id="IPR009459">
    <property type="entry name" value="MucBP_dom"/>
</dbReference>